<accession>A0ABN1KG74</accession>
<dbReference type="Gene3D" id="2.60.40.1220">
    <property type="match status" value="1"/>
</dbReference>
<keyword evidence="4" id="KW-1185">Reference proteome</keyword>
<evidence type="ECO:0000313" key="3">
    <source>
        <dbReference type="EMBL" id="GAA0765492.1"/>
    </source>
</evidence>
<feature type="chain" id="PRO_5046300472" evidence="2">
    <location>
        <begin position="28"/>
        <end position="167"/>
    </location>
</feature>
<gene>
    <name evidence="3" type="ORF">GCM10008908_02110</name>
</gene>
<comment type="caution">
    <text evidence="3">The sequence shown here is derived from an EMBL/GenBank/DDBJ whole genome shotgun (WGS) entry which is preliminary data.</text>
</comment>
<name>A0ABN1KG74_CLOSU</name>
<protein>
    <submittedName>
        <fullName evidence="3">Uncharacterized protein</fullName>
    </submittedName>
</protein>
<dbReference type="InterPro" id="IPR014755">
    <property type="entry name" value="Cu-Rt/internalin_Ig-like"/>
</dbReference>
<evidence type="ECO:0000313" key="4">
    <source>
        <dbReference type="Proteomes" id="UP001501047"/>
    </source>
</evidence>
<dbReference type="Proteomes" id="UP001501047">
    <property type="component" value="Unassembled WGS sequence"/>
</dbReference>
<evidence type="ECO:0000256" key="2">
    <source>
        <dbReference type="SAM" id="SignalP"/>
    </source>
</evidence>
<sequence>MKKYLSCFLVVCTLMMSQWLWCSEASAEYFIEGSTNSLVDINSKEFPIPKLVKVEQISPNQIQISYDMDVDMDLGTKATNYWVQDTKNVKPQYIATLGKNDKVNKNNSLTNNLVKINSKDGSAKTFVLTFSQDIPKGGEYKLIICYVTVKGAPPYSGDNGSVTFIGK</sequence>
<feature type="signal peptide" evidence="2">
    <location>
        <begin position="1"/>
        <end position="27"/>
    </location>
</feature>
<dbReference type="RefSeq" id="WP_343822822.1">
    <property type="nucleotide sequence ID" value="NZ_BAAACI010000001.1"/>
</dbReference>
<dbReference type="EMBL" id="BAAACI010000001">
    <property type="protein sequence ID" value="GAA0765492.1"/>
    <property type="molecule type" value="Genomic_DNA"/>
</dbReference>
<reference evidence="3 4" key="1">
    <citation type="journal article" date="2019" name="Int. J. Syst. Evol. Microbiol.">
        <title>The Global Catalogue of Microorganisms (GCM) 10K type strain sequencing project: providing services to taxonomists for standard genome sequencing and annotation.</title>
        <authorList>
            <consortium name="The Broad Institute Genomics Platform"/>
            <consortium name="The Broad Institute Genome Sequencing Center for Infectious Disease"/>
            <person name="Wu L."/>
            <person name="Ma J."/>
        </authorList>
    </citation>
    <scope>NUCLEOTIDE SEQUENCE [LARGE SCALE GENOMIC DNA]</scope>
    <source>
        <strain evidence="3 4">JCM 1417</strain>
    </source>
</reference>
<organism evidence="3 4">
    <name type="scientific">Clostridium subterminale</name>
    <dbReference type="NCBI Taxonomy" id="1550"/>
    <lineage>
        <taxon>Bacteria</taxon>
        <taxon>Bacillati</taxon>
        <taxon>Bacillota</taxon>
        <taxon>Clostridia</taxon>
        <taxon>Eubacteriales</taxon>
        <taxon>Clostridiaceae</taxon>
        <taxon>Clostridium</taxon>
    </lineage>
</organism>
<keyword evidence="1 2" id="KW-0732">Signal</keyword>
<evidence type="ECO:0000256" key="1">
    <source>
        <dbReference type="ARBA" id="ARBA00022729"/>
    </source>
</evidence>
<proteinExistence type="predicted"/>